<dbReference type="PANTHER" id="PTHR15138:SF14">
    <property type="entry name" value="TRANSCRIPTION INITIATION FACTOR TFIID SUBUNIT 4"/>
    <property type="match status" value="1"/>
</dbReference>
<evidence type="ECO:0000256" key="10">
    <source>
        <dbReference type="SAM" id="MobiDB-lite"/>
    </source>
</evidence>
<dbReference type="SUPFAM" id="SSF47113">
    <property type="entry name" value="Histone-fold"/>
    <property type="match status" value="1"/>
</dbReference>
<dbReference type="GO" id="GO:0003677">
    <property type="term" value="F:DNA binding"/>
    <property type="evidence" value="ECO:0007669"/>
    <property type="project" value="TreeGrafter"/>
</dbReference>
<dbReference type="FunFam" id="1.20.120.1110:FF:000004">
    <property type="entry name" value="TBP-associated factor 4, isoform F"/>
    <property type="match status" value="1"/>
</dbReference>
<proteinExistence type="inferred from homology"/>
<evidence type="ECO:0000313" key="13">
    <source>
        <dbReference type="EMBL" id="KAK3918804.1"/>
    </source>
</evidence>
<dbReference type="InterPro" id="IPR045144">
    <property type="entry name" value="TAF4"/>
</dbReference>
<dbReference type="Pfam" id="PF05236">
    <property type="entry name" value="TAF4"/>
    <property type="match status" value="1"/>
</dbReference>
<dbReference type="InterPro" id="IPR009072">
    <property type="entry name" value="Histone-fold"/>
</dbReference>
<dbReference type="InterPro" id="IPR003894">
    <property type="entry name" value="TAFH_NHR1"/>
</dbReference>
<dbReference type="SMART" id="SM00549">
    <property type="entry name" value="TAFH"/>
    <property type="match status" value="1"/>
</dbReference>
<comment type="similarity">
    <text evidence="8">Belongs to the DEF8 family.</text>
</comment>
<dbReference type="InterPro" id="IPR046349">
    <property type="entry name" value="C1-like_sf"/>
</dbReference>
<dbReference type="InterPro" id="IPR047983">
    <property type="entry name" value="DEF8_C1"/>
</dbReference>
<evidence type="ECO:0000259" key="11">
    <source>
        <dbReference type="PROSITE" id="PS50081"/>
    </source>
</evidence>
<keyword evidence="3" id="KW-0479">Metal-binding</keyword>
<evidence type="ECO:0000256" key="7">
    <source>
        <dbReference type="ARBA" id="ARBA00023242"/>
    </source>
</evidence>
<feature type="compositionally biased region" description="Low complexity" evidence="10">
    <location>
        <begin position="738"/>
        <end position="757"/>
    </location>
</feature>
<evidence type="ECO:0000313" key="14">
    <source>
        <dbReference type="Proteomes" id="UP001219518"/>
    </source>
</evidence>
<feature type="compositionally biased region" description="Basic and acidic residues" evidence="10">
    <location>
        <begin position="1"/>
        <end position="11"/>
    </location>
</feature>
<evidence type="ECO:0000256" key="9">
    <source>
        <dbReference type="SAM" id="Coils"/>
    </source>
</evidence>
<dbReference type="GO" id="GO:0006367">
    <property type="term" value="P:transcription initiation at RNA polymerase II promoter"/>
    <property type="evidence" value="ECO:0007669"/>
    <property type="project" value="TreeGrafter"/>
</dbReference>
<dbReference type="PANTHER" id="PTHR15138">
    <property type="entry name" value="TRANSCRIPTION INITIATION FACTOR TFIID SUBUNIT 4"/>
    <property type="match status" value="1"/>
</dbReference>
<dbReference type="PROSITE" id="PS00479">
    <property type="entry name" value="ZF_DAG_PE_1"/>
    <property type="match status" value="1"/>
</dbReference>
<evidence type="ECO:0000256" key="6">
    <source>
        <dbReference type="ARBA" id="ARBA00023163"/>
    </source>
</evidence>
<evidence type="ECO:0000256" key="1">
    <source>
        <dbReference type="ARBA" id="ARBA00004123"/>
    </source>
</evidence>
<reference evidence="13" key="1">
    <citation type="submission" date="2021-07" db="EMBL/GenBank/DDBJ databases">
        <authorList>
            <person name="Catto M.A."/>
            <person name="Jacobson A."/>
            <person name="Kennedy G."/>
            <person name="Labadie P."/>
            <person name="Hunt B.G."/>
            <person name="Srinivasan R."/>
        </authorList>
    </citation>
    <scope>NUCLEOTIDE SEQUENCE</scope>
    <source>
        <strain evidence="13">PL_HMW_Pooled</strain>
        <tissue evidence="13">Head</tissue>
    </source>
</reference>
<dbReference type="Pfam" id="PF00130">
    <property type="entry name" value="C1_1"/>
    <property type="match status" value="1"/>
</dbReference>
<dbReference type="PROSITE" id="PS51257">
    <property type="entry name" value="PROKAR_LIPOPROTEIN"/>
    <property type="match status" value="1"/>
</dbReference>
<dbReference type="SUPFAM" id="SSF57889">
    <property type="entry name" value="Cysteine-rich domain"/>
    <property type="match status" value="1"/>
</dbReference>
<dbReference type="GO" id="GO:0005669">
    <property type="term" value="C:transcription factor TFIID complex"/>
    <property type="evidence" value="ECO:0007669"/>
    <property type="project" value="InterPro"/>
</dbReference>
<dbReference type="CDD" id="cd08045">
    <property type="entry name" value="HFD_TAF4"/>
    <property type="match status" value="1"/>
</dbReference>
<dbReference type="GO" id="GO:0016251">
    <property type="term" value="F:RNA polymerase II general transcription initiation factor activity"/>
    <property type="evidence" value="ECO:0007669"/>
    <property type="project" value="TreeGrafter"/>
</dbReference>
<name>A0AAE1HCR5_9NEOP</name>
<dbReference type="InterPro" id="IPR025258">
    <property type="entry name" value="RH_dom"/>
</dbReference>
<keyword evidence="7" id="KW-0539">Nucleus</keyword>
<feature type="coiled-coil region" evidence="9">
    <location>
        <begin position="1214"/>
        <end position="1241"/>
    </location>
</feature>
<dbReference type="Proteomes" id="UP001219518">
    <property type="component" value="Unassembled WGS sequence"/>
</dbReference>
<dbReference type="Pfam" id="PF07531">
    <property type="entry name" value="TAFH"/>
    <property type="match status" value="1"/>
</dbReference>
<evidence type="ECO:0000256" key="4">
    <source>
        <dbReference type="ARBA" id="ARBA00022833"/>
    </source>
</evidence>
<feature type="compositionally biased region" description="Low complexity" evidence="10">
    <location>
        <begin position="19"/>
        <end position="33"/>
    </location>
</feature>
<dbReference type="PROSITE" id="PS50081">
    <property type="entry name" value="ZF_DAG_PE_2"/>
    <property type="match status" value="1"/>
</dbReference>
<feature type="region of interest" description="Disordered" evidence="10">
    <location>
        <begin position="1241"/>
        <end position="1261"/>
    </location>
</feature>
<comment type="caution">
    <text evidence="13">The sequence shown here is derived from an EMBL/GenBank/DDBJ whole genome shotgun (WGS) entry which is preliminary data.</text>
</comment>
<feature type="region of interest" description="Disordered" evidence="10">
    <location>
        <begin position="738"/>
        <end position="772"/>
    </location>
</feature>
<feature type="compositionally biased region" description="Basic and acidic residues" evidence="10">
    <location>
        <begin position="1245"/>
        <end position="1261"/>
    </location>
</feature>
<keyword evidence="14" id="KW-1185">Reference proteome</keyword>
<feature type="region of interest" description="Disordered" evidence="10">
    <location>
        <begin position="1"/>
        <end position="45"/>
    </location>
</feature>
<keyword evidence="9" id="KW-0175">Coiled coil</keyword>
<organism evidence="13 14">
    <name type="scientific">Frankliniella fusca</name>
    <dbReference type="NCBI Taxonomy" id="407009"/>
    <lineage>
        <taxon>Eukaryota</taxon>
        <taxon>Metazoa</taxon>
        <taxon>Ecdysozoa</taxon>
        <taxon>Arthropoda</taxon>
        <taxon>Hexapoda</taxon>
        <taxon>Insecta</taxon>
        <taxon>Pterygota</taxon>
        <taxon>Neoptera</taxon>
        <taxon>Paraneoptera</taxon>
        <taxon>Thysanoptera</taxon>
        <taxon>Terebrantia</taxon>
        <taxon>Thripoidea</taxon>
        <taxon>Thripidae</taxon>
        <taxon>Frankliniella</taxon>
    </lineage>
</organism>
<dbReference type="EMBL" id="JAHWGI010000960">
    <property type="protein sequence ID" value="KAK3918804.1"/>
    <property type="molecule type" value="Genomic_DNA"/>
</dbReference>
<evidence type="ECO:0000256" key="3">
    <source>
        <dbReference type="ARBA" id="ARBA00022723"/>
    </source>
</evidence>
<dbReference type="SUPFAM" id="SSF158553">
    <property type="entry name" value="TAFH domain-like"/>
    <property type="match status" value="1"/>
</dbReference>
<feature type="domain" description="TAFH" evidence="12">
    <location>
        <begin position="770"/>
        <end position="866"/>
    </location>
</feature>
<protein>
    <submittedName>
        <fullName evidence="13">Differentially expressed in FDCP 8-like protein</fullName>
    </submittedName>
</protein>
<evidence type="ECO:0000259" key="12">
    <source>
        <dbReference type="PROSITE" id="PS51119"/>
    </source>
</evidence>
<keyword evidence="4" id="KW-0862">Zinc</keyword>
<dbReference type="Gene3D" id="3.30.60.20">
    <property type="match status" value="1"/>
</dbReference>
<dbReference type="CDD" id="cd20819">
    <property type="entry name" value="C1_DEF8"/>
    <property type="match status" value="1"/>
</dbReference>
<dbReference type="Pfam" id="PF13901">
    <property type="entry name" value="RH_dom"/>
    <property type="match status" value="1"/>
</dbReference>
<dbReference type="InterPro" id="IPR037249">
    <property type="entry name" value="TAFH/NHR1_dom_sf"/>
</dbReference>
<dbReference type="InterPro" id="IPR007900">
    <property type="entry name" value="TAF4_C"/>
</dbReference>
<feature type="region of interest" description="Disordered" evidence="10">
    <location>
        <begin position="1285"/>
        <end position="1326"/>
    </location>
</feature>
<dbReference type="GO" id="GO:0046982">
    <property type="term" value="F:protein heterodimerization activity"/>
    <property type="evidence" value="ECO:0007669"/>
    <property type="project" value="InterPro"/>
</dbReference>
<feature type="compositionally biased region" description="Low complexity" evidence="10">
    <location>
        <begin position="1302"/>
        <end position="1317"/>
    </location>
</feature>
<dbReference type="Gene3D" id="1.10.20.10">
    <property type="entry name" value="Histone, subunit A"/>
    <property type="match status" value="1"/>
</dbReference>
<evidence type="ECO:0000256" key="2">
    <source>
        <dbReference type="ARBA" id="ARBA00006178"/>
    </source>
</evidence>
<dbReference type="InterPro" id="IPR002219">
    <property type="entry name" value="PKC_DAG/PE"/>
</dbReference>
<dbReference type="SMART" id="SM01175">
    <property type="entry name" value="DUF4206"/>
    <property type="match status" value="1"/>
</dbReference>
<keyword evidence="5" id="KW-0805">Transcription regulation</keyword>
<evidence type="ECO:0000256" key="5">
    <source>
        <dbReference type="ARBA" id="ARBA00023015"/>
    </source>
</evidence>
<dbReference type="GO" id="GO:0046872">
    <property type="term" value="F:metal ion binding"/>
    <property type="evidence" value="ECO:0007669"/>
    <property type="project" value="UniProtKB-KW"/>
</dbReference>
<keyword evidence="6" id="KW-0804">Transcription</keyword>
<sequence length="1357" mass="146393">MESPEAKRDLADLQPGMASTSSCSSSISGALSDDSSEKTTTYPFIDSPEDEFIQAGLNLTTVSELNEAVEKCKGMVLDTKEFSEERKWLVRYLIELRLRLEEAREAEVEKRKLDPIGTPDQSLNLLSNGNEHCKTRDKRIILGHHFNLQAPIRTIFKCDRCSTTILGVLHLWYECQDCQYKVHMRCIQKIRRECAYVRVCETPFFSNDICPEVGLVAQGYRCFECKTVISHKNGWCEPRQCDYDGRYYCNKCHWDSTAVIPARVVHNWDFNERKVCCSCHSFLRLMKNRPVLNLDHLNPQLFQFVIDLVSVKKIRSQLLILKPYVSTCPSWLKDKSKKQLLWTLESHFIENSTGVFSLQDLINVNRNTILPFLKEAAHVFAFHIRNCPICKLKGHYCELCSSKKNNENEEQDQNEDCILFPFDDPVIVFVTSSVGLTQTTLANLAKGQESVRILIPTSSQASGGMNINNARLPLTTQHVGALQNGSVALTSLPSQSVVNPATTVVSQNQLSSSANVTKQITQSVLSALDPTKTGGAAVVIKTSGNQLAPQASIASAVMPVPMSVNSSVPMTATSINNVASVGTVTSGTSVVTLAKPLTQSVATIGSQGNVISGNVQILNVNALRPMTPGIGGQKGPLRVVSGSPIVRAGGVQGQITLQALQSLSPGTQNLLIKTDNGFQLVRVGPGTGAATLGGNNANATQTLRLQSFPTLSSVSLASSGTSTATTVTANTITTQVPVPALSTPTTSGSPSVTSAAPVTQQAAQPRPAQVDTTKEKCRKFLANLLELSSREPKSVERNVRSLIQELVDCKVEPEEFCERLERLLNASPQPCLIGFLKKSLPLLRQAMVTKELVIDGIRPPPANVMFTTVVASTISTPTVSCPPLQVTQLKPGGITTQTVRVVTPASAGTTTTVVTPTIIGGVQGPRHVFPHRLVTPLQFVTPGLTGTVNKVFTQSVMTPQVPITTSAPGIVSQTVSSAAVVTTHPSPVASPIPGSTLTTVPVSTSVVFRTGTSGTIQVPRAMMPIRQTAPIRAQNRPLSPVIRTTTPLRATTPLNKTTTIASKGPPKLNAAQLRMQGKPITGPVVTLGASAIVSSSDIVNSGTVSTVLTTMSSTNPAVIQSDNSSITAPNVSSIAVPSGAVSTPVISTALAASVISASEKGLEEPSADVAALISHATQERLKNFVEKLAVIAEHRMDIIKIDPRYEISQDVKGQLKFLEELDRMERKRNEEKERELLLRAAKSRSKSEDPEQAKLKAKAKEMQRAEMEEVRQREANMTALQAIGPRKKPRLDGALGDGGTTASGNGTSATSNGSVSGRPQLSSRPRLKRVNIRDLVFLLEQEKESSRSTFLYKAYLK</sequence>
<gene>
    <name evidence="13" type="ORF">KUF71_008052</name>
</gene>
<dbReference type="Gene3D" id="1.20.120.1110">
    <property type="entry name" value="TAFH/NHR1 domain"/>
    <property type="match status" value="1"/>
</dbReference>
<dbReference type="SMART" id="SM00109">
    <property type="entry name" value="C1"/>
    <property type="match status" value="1"/>
</dbReference>
<evidence type="ECO:0000256" key="8">
    <source>
        <dbReference type="ARBA" id="ARBA00029450"/>
    </source>
</evidence>
<accession>A0AAE1HCR5</accession>
<reference evidence="13" key="2">
    <citation type="journal article" date="2023" name="BMC Genomics">
        <title>Pest status, molecular evolution, and epigenetic factors derived from the genome assembly of Frankliniella fusca, a thysanopteran phytovirus vector.</title>
        <authorList>
            <person name="Catto M.A."/>
            <person name="Labadie P.E."/>
            <person name="Jacobson A.L."/>
            <person name="Kennedy G.G."/>
            <person name="Srinivasan R."/>
            <person name="Hunt B.G."/>
        </authorList>
    </citation>
    <scope>NUCLEOTIDE SEQUENCE</scope>
    <source>
        <strain evidence="13">PL_HMW_Pooled</strain>
    </source>
</reference>
<feature type="domain" description="Phorbol-ester/DAG-type" evidence="11">
    <location>
        <begin position="143"/>
        <end position="194"/>
    </location>
</feature>
<comment type="subcellular location">
    <subcellularLocation>
        <location evidence="1">Nucleus</location>
    </subcellularLocation>
</comment>
<comment type="similarity">
    <text evidence="2">Belongs to the TAF4 family.</text>
</comment>
<dbReference type="PROSITE" id="PS51119">
    <property type="entry name" value="TAFH"/>
    <property type="match status" value="1"/>
</dbReference>